<evidence type="ECO:0000256" key="6">
    <source>
        <dbReference type="ARBA" id="ARBA00022971"/>
    </source>
</evidence>
<dbReference type="GO" id="GO:0005886">
    <property type="term" value="C:plasma membrane"/>
    <property type="evidence" value="ECO:0007669"/>
    <property type="project" value="UniProtKB-SubCell"/>
</dbReference>
<evidence type="ECO:0000256" key="5">
    <source>
        <dbReference type="ARBA" id="ARBA00022692"/>
    </source>
</evidence>
<dbReference type="EMBL" id="MSFM01000009">
    <property type="protein sequence ID" value="PKY02598.1"/>
    <property type="molecule type" value="Genomic_DNA"/>
</dbReference>
<evidence type="ECO:0000313" key="13">
    <source>
        <dbReference type="Proteomes" id="UP000234254"/>
    </source>
</evidence>
<feature type="region of interest" description="Disordered" evidence="11">
    <location>
        <begin position="637"/>
        <end position="696"/>
    </location>
</feature>
<sequence>MFSRSIFPLLPPYTRDPHGSQSRHPDELTPYLGLRARLSQVWINPWTILLLLVLVRVLIAVTGMETDMDGAHADALRACTTVESMGSAMASMPHYMAQGVNEVTASSVEHAVHALQSVLMLSLTAVEELVLFFIKVMYQTYLCLLTLAVRGSVQVAVGVIKDATDFLNSTVKEIGHDISKTVDTFDNGLNKFLNRINSVASAFGDDVPKLNVGGSLDKLDHLSLPSSIDTGLDKLNDSIPTFSEVDAFVSNVLRTPFELVKKRVNESLTNYTFDRAALSVPTKAHLSFCADHNGGINAFFDDISDLAALARRVFIAVLVILVVLVCLLKAWQEIRRWRTMKDRSHHLLHKDPSSSSSSTTDPMDAVYIISRPATAALGIKAASRCSTSRRQNLTRWAVAYATTPAALFVLTLGLAGLLACLGQYILLHAVQRAVPDLATQVGAFADQVVTHLDDTSKAWAHDANAAIADTDASLNDDLLDWVDPATTALNDTLNAFVDKTESLLNDTFGDTLLRDLLDDLFDCLIGLKIDAVQKGLTWVHDNAHINLPDLPSDIFTRGAADSINGEGDESFLSDAGDQTANKITEVVARVVAKIDSAIRFEAIIFSILVLLWALNALIGIIRALSLFWTRDKTRGEGGPAHALRVHVPPPPHSHHSSPNSSGFTDVPLTAMPNPASYGGRHHDMNSGGDDDDISRTQPAPRYEVATAGNTRVNMPAVSETQYQDEKLGFAGQRPLMVDGGPDLRGSSYVEYAGEKR</sequence>
<accession>A0A2I1CYA3</accession>
<keyword evidence="5 10" id="KW-0812">Transmembrane</keyword>
<evidence type="ECO:0000256" key="1">
    <source>
        <dbReference type="ARBA" id="ARBA00002512"/>
    </source>
</evidence>
<evidence type="ECO:0000256" key="7">
    <source>
        <dbReference type="ARBA" id="ARBA00022989"/>
    </source>
</evidence>
<dbReference type="PANTHER" id="PTHR31030:SF1">
    <property type="entry name" value="PLASMA MEMBRANE FUSION PROTEIN PRM1"/>
    <property type="match status" value="1"/>
</dbReference>
<proteinExistence type="inferred from homology"/>
<evidence type="ECO:0000256" key="2">
    <source>
        <dbReference type="ARBA" id="ARBA00004651"/>
    </source>
</evidence>
<comment type="function">
    <text evidence="1 10">Involved in cell fusion during mating by stabilizing the plasma membrane fusion event.</text>
</comment>
<dbReference type="InterPro" id="IPR026777">
    <property type="entry name" value="PRM1"/>
</dbReference>
<comment type="caution">
    <text evidence="12">The sequence shown here is derived from an EMBL/GenBank/DDBJ whole genome shotgun (WGS) entry which is preliminary data.</text>
</comment>
<feature type="transmembrane region" description="Helical" evidence="10">
    <location>
        <begin position="602"/>
        <end position="624"/>
    </location>
</feature>
<keyword evidence="8 10" id="KW-0472">Membrane</keyword>
<evidence type="ECO:0000256" key="4">
    <source>
        <dbReference type="ARBA" id="ARBA00022475"/>
    </source>
</evidence>
<gene>
    <name evidence="12" type="ORF">P168DRAFT_239126</name>
</gene>
<dbReference type="GO" id="GO:0032220">
    <property type="term" value="P:plasma membrane fusion involved in cytogamy"/>
    <property type="evidence" value="ECO:0007669"/>
    <property type="project" value="TreeGrafter"/>
</dbReference>
<feature type="transmembrane region" description="Helical" evidence="10">
    <location>
        <begin position="398"/>
        <end position="426"/>
    </location>
</feature>
<name>A0A2I1CYA3_ASPC2</name>
<dbReference type="AlphaFoldDB" id="A0A2I1CYA3"/>
<feature type="transmembrane region" description="Helical" evidence="10">
    <location>
        <begin position="313"/>
        <end position="331"/>
    </location>
</feature>
<dbReference type="VEuPathDB" id="FungiDB:P168DRAFT_239126"/>
<evidence type="ECO:0000256" key="8">
    <source>
        <dbReference type="ARBA" id="ARBA00023136"/>
    </source>
</evidence>
<comment type="caution">
    <text evidence="10">Lacks conserved residue(s) required for the propagation of feature annotation.</text>
</comment>
<evidence type="ECO:0000256" key="9">
    <source>
        <dbReference type="ARBA" id="ARBA00023180"/>
    </source>
</evidence>
<comment type="similarity">
    <text evidence="3 10">Belongs to the PRM1 family.</text>
</comment>
<keyword evidence="7 10" id="KW-1133">Transmembrane helix</keyword>
<dbReference type="GO" id="GO:0043332">
    <property type="term" value="C:mating projection tip"/>
    <property type="evidence" value="ECO:0007669"/>
    <property type="project" value="UniProtKB-UniRule"/>
</dbReference>
<organism evidence="12 13">
    <name type="scientific">Aspergillus campestris (strain IBT 28561)</name>
    <dbReference type="NCBI Taxonomy" id="1392248"/>
    <lineage>
        <taxon>Eukaryota</taxon>
        <taxon>Fungi</taxon>
        <taxon>Dikarya</taxon>
        <taxon>Ascomycota</taxon>
        <taxon>Pezizomycotina</taxon>
        <taxon>Eurotiomycetes</taxon>
        <taxon>Eurotiomycetidae</taxon>
        <taxon>Eurotiales</taxon>
        <taxon>Aspergillaceae</taxon>
        <taxon>Aspergillus</taxon>
        <taxon>Aspergillus subgen. Circumdati</taxon>
    </lineage>
</organism>
<evidence type="ECO:0000313" key="12">
    <source>
        <dbReference type="EMBL" id="PKY02598.1"/>
    </source>
</evidence>
<evidence type="ECO:0000256" key="10">
    <source>
        <dbReference type="RuleBase" id="RU366035"/>
    </source>
</evidence>
<keyword evidence="9" id="KW-0325">Glycoprotein</keyword>
<keyword evidence="13" id="KW-1185">Reference proteome</keyword>
<evidence type="ECO:0000256" key="11">
    <source>
        <dbReference type="SAM" id="MobiDB-lite"/>
    </source>
</evidence>
<protein>
    <recommendedName>
        <fullName evidence="10">Plasma membrane fusion protein PRM1</fullName>
    </recommendedName>
</protein>
<keyword evidence="6 10" id="KW-0184">Conjugation</keyword>
<dbReference type="GeneID" id="36541175"/>
<dbReference type="Proteomes" id="UP000234254">
    <property type="component" value="Unassembled WGS sequence"/>
</dbReference>
<reference evidence="12" key="1">
    <citation type="submission" date="2016-12" db="EMBL/GenBank/DDBJ databases">
        <title>The genomes of Aspergillus section Nigri reveals drivers in fungal speciation.</title>
        <authorList>
            <consortium name="DOE Joint Genome Institute"/>
            <person name="Vesth T.C."/>
            <person name="Nybo J."/>
            <person name="Theobald S."/>
            <person name="Brandl J."/>
            <person name="Frisvad J.C."/>
            <person name="Nielsen K.F."/>
            <person name="Lyhne E.K."/>
            <person name="Kogle M.E."/>
            <person name="Kuo A."/>
            <person name="Riley R."/>
            <person name="Clum A."/>
            <person name="Nolan M."/>
            <person name="Lipzen A."/>
            <person name="Salamov A."/>
            <person name="Henrissat B."/>
            <person name="Wiebenga A."/>
            <person name="De vries R.P."/>
            <person name="Grigoriev I.V."/>
            <person name="Mortensen U.H."/>
            <person name="Andersen M.R."/>
            <person name="Baker S.E."/>
        </authorList>
    </citation>
    <scope>NUCLEOTIDE SEQUENCE</scope>
    <source>
        <strain evidence="12">IBT 28561</strain>
    </source>
</reference>
<keyword evidence="4 10" id="KW-1003">Cell membrane</keyword>
<comment type="subcellular location">
    <subcellularLocation>
        <location evidence="2 10">Cell membrane</location>
        <topology evidence="2 10">Multi-pass membrane protein</topology>
    </subcellularLocation>
</comment>
<dbReference type="PANTHER" id="PTHR31030">
    <property type="entry name" value="PLASMA MEMBRANE FUSION PROTEIN PRM1"/>
    <property type="match status" value="1"/>
</dbReference>
<dbReference type="OrthoDB" id="5356111at2759"/>
<feature type="region of interest" description="Disordered" evidence="11">
    <location>
        <begin position="733"/>
        <end position="756"/>
    </location>
</feature>
<dbReference type="RefSeq" id="XP_024691192.1">
    <property type="nucleotide sequence ID" value="XM_024833651.1"/>
</dbReference>
<evidence type="ECO:0000256" key="3">
    <source>
        <dbReference type="ARBA" id="ARBA00010780"/>
    </source>
</evidence>